<dbReference type="OrthoDB" id="1273366at2"/>
<dbReference type="Proteomes" id="UP000199604">
    <property type="component" value="Unassembled WGS sequence"/>
</dbReference>
<dbReference type="STRING" id="498292.SAMN05660845_0092"/>
<evidence type="ECO:0000256" key="1">
    <source>
        <dbReference type="SAM" id="SignalP"/>
    </source>
</evidence>
<keyword evidence="3" id="KW-1185">Reference proteome</keyword>
<keyword evidence="1" id="KW-0732">Signal</keyword>
<sequence length="152" mass="15948">MKTTILKSILALFLVTTSLVSCNDNDDVSPPPPPPGLPEFLYAEGGAPSMSTVTTPYANASSGSIFGVNTGTTVIEIDLPSLVIGVYPINATNTFTYFKPGTAITWTGFTGNVTITRNDDNKLSGTFDINSGNGSPMINEVHGSFTNLVINP</sequence>
<proteinExistence type="predicted"/>
<dbReference type="PROSITE" id="PS51257">
    <property type="entry name" value="PROKAR_LIPOPROTEIN"/>
    <property type="match status" value="1"/>
</dbReference>
<reference evidence="3" key="1">
    <citation type="submission" date="2016-10" db="EMBL/GenBank/DDBJ databases">
        <authorList>
            <person name="Varghese N."/>
            <person name="Submissions S."/>
        </authorList>
    </citation>
    <scope>NUCLEOTIDE SEQUENCE [LARGE SCALE GENOMIC DNA]</scope>
    <source>
        <strain evidence="3">DSM 21789</strain>
    </source>
</reference>
<dbReference type="AlphaFoldDB" id="A0A1I0V0K8"/>
<dbReference type="EMBL" id="FOJT01000001">
    <property type="protein sequence ID" value="SFA69848.1"/>
    <property type="molecule type" value="Genomic_DNA"/>
</dbReference>
<feature type="signal peptide" evidence="1">
    <location>
        <begin position="1"/>
        <end position="23"/>
    </location>
</feature>
<evidence type="ECO:0000313" key="2">
    <source>
        <dbReference type="EMBL" id="SFA69848.1"/>
    </source>
</evidence>
<protein>
    <submittedName>
        <fullName evidence="2">Uncharacterized protein</fullName>
    </submittedName>
</protein>
<accession>A0A1I0V0K8</accession>
<dbReference type="RefSeq" id="WP_091472728.1">
    <property type="nucleotide sequence ID" value="NZ_FOJT01000001.1"/>
</dbReference>
<feature type="chain" id="PRO_5011738481" evidence="1">
    <location>
        <begin position="24"/>
        <end position="152"/>
    </location>
</feature>
<gene>
    <name evidence="2" type="ORF">SAMN05660845_0092</name>
</gene>
<name>A0A1I0V0K8_9FLAO</name>
<evidence type="ECO:0000313" key="3">
    <source>
        <dbReference type="Proteomes" id="UP000199604"/>
    </source>
</evidence>
<organism evidence="2 3">
    <name type="scientific">Flavobacterium swingsii</name>
    <dbReference type="NCBI Taxonomy" id="498292"/>
    <lineage>
        <taxon>Bacteria</taxon>
        <taxon>Pseudomonadati</taxon>
        <taxon>Bacteroidota</taxon>
        <taxon>Flavobacteriia</taxon>
        <taxon>Flavobacteriales</taxon>
        <taxon>Flavobacteriaceae</taxon>
        <taxon>Flavobacterium</taxon>
    </lineage>
</organism>